<dbReference type="InterPro" id="IPR011016">
    <property type="entry name" value="Znf_RING-CH"/>
</dbReference>
<dbReference type="Proteomes" id="UP000271162">
    <property type="component" value="Unassembled WGS sequence"/>
</dbReference>
<evidence type="ECO:0000256" key="2">
    <source>
        <dbReference type="ARBA" id="ARBA00004141"/>
    </source>
</evidence>
<evidence type="ECO:0000256" key="12">
    <source>
        <dbReference type="ARBA" id="ARBA00023136"/>
    </source>
</evidence>
<dbReference type="EMBL" id="UYSL01019860">
    <property type="protein sequence ID" value="VDL70707.1"/>
    <property type="molecule type" value="Genomic_DNA"/>
</dbReference>
<dbReference type="Pfam" id="PF12906">
    <property type="entry name" value="RINGv"/>
    <property type="match status" value="1"/>
</dbReference>
<evidence type="ECO:0000256" key="3">
    <source>
        <dbReference type="ARBA" id="ARBA00004906"/>
    </source>
</evidence>
<evidence type="ECO:0000256" key="7">
    <source>
        <dbReference type="ARBA" id="ARBA00022723"/>
    </source>
</evidence>
<keyword evidence="8" id="KW-0863">Zinc-finger</keyword>
<feature type="transmembrane region" description="Helical" evidence="14">
    <location>
        <begin position="479"/>
        <end position="499"/>
    </location>
</feature>
<keyword evidence="11 14" id="KW-1133">Transmembrane helix</keyword>
<evidence type="ECO:0000256" key="11">
    <source>
        <dbReference type="ARBA" id="ARBA00022989"/>
    </source>
</evidence>
<dbReference type="GO" id="GO:0036503">
    <property type="term" value="P:ERAD pathway"/>
    <property type="evidence" value="ECO:0007669"/>
    <property type="project" value="TreeGrafter"/>
</dbReference>
<sequence>MVRAGLSELWAKMGRRVQHPKPRKLQTTRKTIVDMCRVCRGEDGHLYYPCLCTGSIKYVHQECLTEWLKYSKKEVCELCNYKYSFQPIYRHDMPKALPLVEILKGIIIVFWSSLFENVSEAHNLIGVAVNAAAMLRTWLVYTMVLVSWLGVVPLTAARIYHAVFYLSMQEILVLPISIFRTEHIFPDVFKGCILLSIFICTFISLVWLREQIVHGGPHEFLNIEQAAHAEAGDEERHEEAANAGNQDGMGAGDDNEDYEEEDEQIEVDTDAEHEQRRPNHDEAEHGADALADVVDHGLPQPGVAQPGVEVPPIGALPEDNWRDLERLGDELTWQRLLGLDGSLVFLERVVWVISLDTLFTIMFAYAPYKLGFYILSKCGIQQSIHYFPSIAAILMGYVVVTGVIYILHYIAGILRINSLYRVLGICFLVLKVFLLVLVEIGFFPIICGCWMDLCSLKLFSASLSSRAASFTTSPTSSVFIHWMIGMVYVFYFASFVLLLREVLRPGVLWFMRNLNDPEFNPIQEMIELPVTRHLRRLVASTSLCFTTIFLIVYLPLCIVQKLYPSLLPYNMSLSADTPLSELSLELLILQVVLPALLEQTQARTLLKAIVLWWCMHIGGALSLNRYLLPDLPNTEQPADAAGIQGAGGLAAEHQALLLLREPQAFQPYIRPRFFPLRIIVLLAAVAFTCCFTSCVLFLVPVVVGRGIVHNLTGYTNVHELYTVGTGLYVCWMCVKLGILSLHWFHLGVHHLKEAVFNSAVRLLVICIPIVFVIPMLMGTYFQLVVITPLRLSFQQTSLMFLWQDWAMGVLHMKIVCGAVMMGPEWWMRQVFDQIYQDGLRNLRARFILSQLVLPVVLFLSSLLAFPYLAARLYICATSASIEESVLVLRYCFPSSLILLLVVSFLRWQLSKIKGLAENIRNEKYLVGTRLVNYERNGLSTEATSSS</sequence>
<dbReference type="PROSITE" id="PS51292">
    <property type="entry name" value="ZF_RING_CH"/>
    <property type="match status" value="1"/>
</dbReference>
<feature type="compositionally biased region" description="Basic and acidic residues" evidence="13">
    <location>
        <begin position="270"/>
        <end position="282"/>
    </location>
</feature>
<comment type="catalytic activity">
    <reaction evidence="1">
        <text>S-ubiquitinyl-[E2 ubiquitin-conjugating enzyme]-L-cysteine + [acceptor protein]-L-lysine = [E2 ubiquitin-conjugating enzyme]-L-cysteine + N(6)-ubiquitinyl-[acceptor protein]-L-lysine.</text>
        <dbReference type="EC" id="2.3.2.27"/>
    </reaction>
</comment>
<feature type="transmembrane region" description="Helical" evidence="14">
    <location>
        <begin position="805"/>
        <end position="826"/>
    </location>
</feature>
<dbReference type="AlphaFoldDB" id="A0A158QXN5"/>
<feature type="transmembrane region" description="Helical" evidence="14">
    <location>
        <begin position="537"/>
        <end position="559"/>
    </location>
</feature>
<feature type="transmembrane region" description="Helical" evidence="14">
    <location>
        <begin position="609"/>
        <end position="628"/>
    </location>
</feature>
<evidence type="ECO:0000256" key="1">
    <source>
        <dbReference type="ARBA" id="ARBA00000900"/>
    </source>
</evidence>
<dbReference type="CDD" id="cd16702">
    <property type="entry name" value="RING_CH-C4HC3_MARCH6"/>
    <property type="match status" value="1"/>
</dbReference>
<dbReference type="PANTHER" id="PTHR13145:SF0">
    <property type="entry name" value="E3 UBIQUITIN-PROTEIN LIGASE MARCHF6"/>
    <property type="match status" value="1"/>
</dbReference>
<dbReference type="GO" id="GO:0061630">
    <property type="term" value="F:ubiquitin protein ligase activity"/>
    <property type="evidence" value="ECO:0007669"/>
    <property type="project" value="UniProtKB-EC"/>
</dbReference>
<dbReference type="InterPro" id="IPR013083">
    <property type="entry name" value="Znf_RING/FYVE/PHD"/>
</dbReference>
<accession>A0A158QXN5</accession>
<feature type="domain" description="RING-CH-type" evidence="15">
    <location>
        <begin position="28"/>
        <end position="86"/>
    </location>
</feature>
<protein>
    <recommendedName>
        <fullName evidence="4">RING-type E3 ubiquitin transferase</fullName>
        <ecNumber evidence="4">2.3.2.27</ecNumber>
    </recommendedName>
</protein>
<organism evidence="18">
    <name type="scientific">Nippostrongylus brasiliensis</name>
    <name type="common">Rat hookworm</name>
    <dbReference type="NCBI Taxonomy" id="27835"/>
    <lineage>
        <taxon>Eukaryota</taxon>
        <taxon>Metazoa</taxon>
        <taxon>Ecdysozoa</taxon>
        <taxon>Nematoda</taxon>
        <taxon>Chromadorea</taxon>
        <taxon>Rhabditida</taxon>
        <taxon>Rhabditina</taxon>
        <taxon>Rhabditomorpha</taxon>
        <taxon>Strongyloidea</taxon>
        <taxon>Heligmosomidae</taxon>
        <taxon>Nippostrongylus</taxon>
    </lineage>
</organism>
<evidence type="ECO:0000313" key="16">
    <source>
        <dbReference type="EMBL" id="VDL70707.1"/>
    </source>
</evidence>
<dbReference type="SMART" id="SM00744">
    <property type="entry name" value="RINGv"/>
    <property type="match status" value="1"/>
</dbReference>
<reference evidence="18" key="1">
    <citation type="submission" date="2016-04" db="UniProtKB">
        <authorList>
            <consortium name="WormBaseParasite"/>
        </authorList>
    </citation>
    <scope>IDENTIFICATION</scope>
</reference>
<dbReference type="InterPro" id="IPR056521">
    <property type="entry name" value="MARCHF6-like_C"/>
</dbReference>
<feature type="transmembrane region" description="Helical" evidence="14">
    <location>
        <begin position="887"/>
        <end position="905"/>
    </location>
</feature>
<dbReference type="Pfam" id="PF23113">
    <property type="entry name" value="MARCHF6_C"/>
    <property type="match status" value="1"/>
</dbReference>
<dbReference type="WBParaSite" id="NBR_0000711701-mRNA-1">
    <property type="protein sequence ID" value="NBR_0000711701-mRNA-1"/>
    <property type="gene ID" value="NBR_0000711701"/>
</dbReference>
<feature type="transmembrane region" description="Helical" evidence="14">
    <location>
        <begin position="188"/>
        <end position="208"/>
    </location>
</feature>
<reference evidence="16 17" key="2">
    <citation type="submission" date="2018-11" db="EMBL/GenBank/DDBJ databases">
        <authorList>
            <consortium name="Pathogen Informatics"/>
        </authorList>
    </citation>
    <scope>NUCLEOTIDE SEQUENCE [LARGE SCALE GENOMIC DNA]</scope>
</reference>
<keyword evidence="7" id="KW-0479">Metal-binding</keyword>
<feature type="transmembrane region" description="Helical" evidence="14">
    <location>
        <begin position="846"/>
        <end position="867"/>
    </location>
</feature>
<evidence type="ECO:0000256" key="10">
    <source>
        <dbReference type="ARBA" id="ARBA00022833"/>
    </source>
</evidence>
<evidence type="ECO:0000256" key="8">
    <source>
        <dbReference type="ARBA" id="ARBA00022771"/>
    </source>
</evidence>
<comment type="subcellular location">
    <subcellularLocation>
        <location evidence="2">Membrane</location>
        <topology evidence="2">Multi-pass membrane protein</topology>
    </subcellularLocation>
</comment>
<gene>
    <name evidence="16" type="ORF">NBR_LOCUS7118</name>
</gene>
<feature type="compositionally biased region" description="Acidic residues" evidence="13">
    <location>
        <begin position="253"/>
        <end position="269"/>
    </location>
</feature>
<feature type="compositionally biased region" description="Basic and acidic residues" evidence="13">
    <location>
        <begin position="230"/>
        <end position="240"/>
    </location>
</feature>
<dbReference type="Gene3D" id="3.30.40.10">
    <property type="entry name" value="Zinc/RING finger domain, C3HC4 (zinc finger)"/>
    <property type="match status" value="1"/>
</dbReference>
<dbReference type="PANTHER" id="PTHR13145">
    <property type="entry name" value="SSM4 PROTEIN"/>
    <property type="match status" value="1"/>
</dbReference>
<proteinExistence type="predicted"/>
<evidence type="ECO:0000313" key="17">
    <source>
        <dbReference type="Proteomes" id="UP000271162"/>
    </source>
</evidence>
<feature type="region of interest" description="Disordered" evidence="13">
    <location>
        <begin position="228"/>
        <end position="282"/>
    </location>
</feature>
<feature type="transmembrane region" description="Helical" evidence="14">
    <location>
        <begin position="720"/>
        <end position="741"/>
    </location>
</feature>
<keyword evidence="17" id="KW-1185">Reference proteome</keyword>
<name>A0A158QXN5_NIPBR</name>
<keyword evidence="6 14" id="KW-0812">Transmembrane</keyword>
<dbReference type="GO" id="GO:0008270">
    <property type="term" value="F:zinc ion binding"/>
    <property type="evidence" value="ECO:0007669"/>
    <property type="project" value="UniProtKB-KW"/>
</dbReference>
<keyword evidence="12 14" id="KW-0472">Membrane</keyword>
<dbReference type="GO" id="GO:0005789">
    <property type="term" value="C:endoplasmic reticulum membrane"/>
    <property type="evidence" value="ECO:0007669"/>
    <property type="project" value="TreeGrafter"/>
</dbReference>
<dbReference type="STRING" id="27835.A0A158QXN5"/>
<keyword evidence="10" id="KW-0862">Zinc</keyword>
<evidence type="ECO:0000256" key="5">
    <source>
        <dbReference type="ARBA" id="ARBA00022679"/>
    </source>
</evidence>
<evidence type="ECO:0000256" key="13">
    <source>
        <dbReference type="SAM" id="MobiDB-lite"/>
    </source>
</evidence>
<feature type="transmembrane region" description="Helical" evidence="14">
    <location>
        <begin position="419"/>
        <end position="446"/>
    </location>
</feature>
<evidence type="ECO:0000313" key="18">
    <source>
        <dbReference type="WBParaSite" id="NBR_0000711701-mRNA-1"/>
    </source>
</evidence>
<dbReference type="EC" id="2.3.2.27" evidence="4"/>
<feature type="transmembrane region" description="Helical" evidence="14">
    <location>
        <begin position="679"/>
        <end position="700"/>
    </location>
</feature>
<comment type="pathway">
    <text evidence="3">Protein modification; protein ubiquitination.</text>
</comment>
<feature type="transmembrane region" description="Helical" evidence="14">
    <location>
        <begin position="762"/>
        <end position="785"/>
    </location>
</feature>
<keyword evidence="9" id="KW-0833">Ubl conjugation pathway</keyword>
<dbReference type="SUPFAM" id="SSF57850">
    <property type="entry name" value="RING/U-box"/>
    <property type="match status" value="1"/>
</dbReference>
<feature type="transmembrane region" description="Helical" evidence="14">
    <location>
        <begin position="345"/>
        <end position="366"/>
    </location>
</feature>
<evidence type="ECO:0000256" key="6">
    <source>
        <dbReference type="ARBA" id="ARBA00022692"/>
    </source>
</evidence>
<feature type="transmembrane region" description="Helical" evidence="14">
    <location>
        <begin position="386"/>
        <end position="407"/>
    </location>
</feature>
<feature type="transmembrane region" description="Helical" evidence="14">
    <location>
        <begin position="148"/>
        <end position="168"/>
    </location>
</feature>
<dbReference type="OMA" id="WLHYSLV"/>
<keyword evidence="5" id="KW-0808">Transferase</keyword>
<evidence type="ECO:0000256" key="4">
    <source>
        <dbReference type="ARBA" id="ARBA00012483"/>
    </source>
</evidence>
<evidence type="ECO:0000256" key="14">
    <source>
        <dbReference type="SAM" id="Phobius"/>
    </source>
</evidence>
<evidence type="ECO:0000256" key="9">
    <source>
        <dbReference type="ARBA" id="ARBA00022786"/>
    </source>
</evidence>
<evidence type="ECO:0000259" key="15">
    <source>
        <dbReference type="PROSITE" id="PS51292"/>
    </source>
</evidence>